<dbReference type="NCBIfam" id="TIGR01704">
    <property type="entry name" value="MTA_SAH-Nsdase"/>
    <property type="match status" value="1"/>
</dbReference>
<dbReference type="Gene3D" id="3.40.50.1580">
    <property type="entry name" value="Nucleoside phosphorylase domain"/>
    <property type="match status" value="1"/>
</dbReference>
<evidence type="ECO:0000256" key="4">
    <source>
        <dbReference type="ARBA" id="ARBA00022801"/>
    </source>
</evidence>
<dbReference type="PANTHER" id="PTHR46832:SF1">
    <property type="entry name" value="5'-METHYLTHIOADENOSINE_S-ADENOSYLHOMOCYSTEINE NUCLEOSIDASE"/>
    <property type="match status" value="1"/>
</dbReference>
<accession>A0A839QUP1</accession>
<keyword evidence="3" id="KW-0028">Amino-acid biosynthesis</keyword>
<proteinExistence type="predicted"/>
<name>A0A839QUP1_9MICO</name>
<evidence type="ECO:0000313" key="7">
    <source>
        <dbReference type="EMBL" id="MBB3024004.1"/>
    </source>
</evidence>
<reference evidence="7 8" key="1">
    <citation type="submission" date="2020-08" db="EMBL/GenBank/DDBJ databases">
        <title>Sequencing the genomes of 1000 actinobacteria strains.</title>
        <authorList>
            <person name="Klenk H.-P."/>
        </authorList>
    </citation>
    <scope>NUCLEOTIDE SEQUENCE [LARGE SCALE GENOMIC DNA]</scope>
    <source>
        <strain evidence="7 8">DSM 23040</strain>
    </source>
</reference>
<dbReference type="EMBL" id="JACHWP010000021">
    <property type="protein sequence ID" value="MBB3024004.1"/>
    <property type="molecule type" value="Genomic_DNA"/>
</dbReference>
<comment type="pathway">
    <text evidence="1">Amino-acid biosynthesis; L-methionine biosynthesis via salvage pathway; S-methyl-5-thio-alpha-D-ribose 1-phosphate from S-methyl-5'-thioadenosine (hydrolase route): step 1/2.</text>
</comment>
<dbReference type="AlphaFoldDB" id="A0A839QUP1"/>
<dbReference type="Proteomes" id="UP000568050">
    <property type="component" value="Unassembled WGS sequence"/>
</dbReference>
<evidence type="ECO:0000256" key="2">
    <source>
        <dbReference type="ARBA" id="ARBA00011974"/>
    </source>
</evidence>
<keyword evidence="5" id="KW-0486">Methionine biosynthesis</keyword>
<dbReference type="SUPFAM" id="SSF53167">
    <property type="entry name" value="Purine and uridine phosphorylases"/>
    <property type="match status" value="1"/>
</dbReference>
<dbReference type="RefSeq" id="WP_246371094.1">
    <property type="nucleotide sequence ID" value="NZ_CBCSFZ010000012.1"/>
</dbReference>
<evidence type="ECO:0000256" key="1">
    <source>
        <dbReference type="ARBA" id="ARBA00004945"/>
    </source>
</evidence>
<evidence type="ECO:0000256" key="5">
    <source>
        <dbReference type="ARBA" id="ARBA00023167"/>
    </source>
</evidence>
<dbReference type="GO" id="GO:0005829">
    <property type="term" value="C:cytosol"/>
    <property type="evidence" value="ECO:0007669"/>
    <property type="project" value="TreeGrafter"/>
</dbReference>
<evidence type="ECO:0000256" key="3">
    <source>
        <dbReference type="ARBA" id="ARBA00022605"/>
    </source>
</evidence>
<dbReference type="CDD" id="cd09008">
    <property type="entry name" value="MTAN"/>
    <property type="match status" value="1"/>
</dbReference>
<dbReference type="GO" id="GO:0008782">
    <property type="term" value="F:adenosylhomocysteine nucleosidase activity"/>
    <property type="evidence" value="ECO:0007669"/>
    <property type="project" value="UniProtKB-EC"/>
</dbReference>
<dbReference type="GO" id="GO:0019509">
    <property type="term" value="P:L-methionine salvage from methylthioadenosine"/>
    <property type="evidence" value="ECO:0007669"/>
    <property type="project" value="UniProtKB-UniPathway"/>
</dbReference>
<sequence length="243" mass="24451">MHIDLLILTAMHEEADAFTPHLQQVQEVESPLAAGSAATTVTARTGLLTTANGQQVRCAQVTTGIGTAPAATAATWAILTFAPRIVISAGSCGGLASDINVGDVVIGETYSYSLADATAAGYAHGQLPGAPAVFEGHASASAVADAVADTGAAVRCGLMLSGDAFVTADKAEPMRELHPSALSADMESTALAHTAERFGLPFLAMRGVSDLCSPRADEEFSIGLDAAAEASAAAVLTGADLLV</sequence>
<protein>
    <recommendedName>
        <fullName evidence="2">adenosylhomocysteine nucleosidase</fullName>
        <ecNumber evidence="2">3.2.2.9</ecNumber>
    </recommendedName>
</protein>
<organism evidence="7 8">
    <name type="scientific">Helcobacillus massiliensis</name>
    <dbReference type="NCBI Taxonomy" id="521392"/>
    <lineage>
        <taxon>Bacteria</taxon>
        <taxon>Bacillati</taxon>
        <taxon>Actinomycetota</taxon>
        <taxon>Actinomycetes</taxon>
        <taxon>Micrococcales</taxon>
        <taxon>Dermabacteraceae</taxon>
        <taxon>Helcobacillus</taxon>
    </lineage>
</organism>
<dbReference type="PANTHER" id="PTHR46832">
    <property type="entry name" value="5'-METHYLTHIOADENOSINE/S-ADENOSYLHOMOCYSTEINE NUCLEOSIDASE"/>
    <property type="match status" value="1"/>
</dbReference>
<dbReference type="GO" id="GO:0008930">
    <property type="term" value="F:methylthioadenosine nucleosidase activity"/>
    <property type="evidence" value="ECO:0007669"/>
    <property type="project" value="InterPro"/>
</dbReference>
<dbReference type="UniPathway" id="UPA00904">
    <property type="reaction ID" value="UER00871"/>
</dbReference>
<keyword evidence="8" id="KW-1185">Reference proteome</keyword>
<evidence type="ECO:0000259" key="6">
    <source>
        <dbReference type="Pfam" id="PF01048"/>
    </source>
</evidence>
<dbReference type="InterPro" id="IPR000845">
    <property type="entry name" value="Nucleoside_phosphorylase_d"/>
</dbReference>
<dbReference type="GO" id="GO:0019284">
    <property type="term" value="P:L-methionine salvage from S-adenosylmethionine"/>
    <property type="evidence" value="ECO:0007669"/>
    <property type="project" value="TreeGrafter"/>
</dbReference>
<dbReference type="InterPro" id="IPR010049">
    <property type="entry name" value="MTA_SAH_Nsdase"/>
</dbReference>
<gene>
    <name evidence="7" type="ORF">FHX50_002311</name>
</gene>
<dbReference type="Pfam" id="PF01048">
    <property type="entry name" value="PNP_UDP_1"/>
    <property type="match status" value="1"/>
</dbReference>
<evidence type="ECO:0000313" key="8">
    <source>
        <dbReference type="Proteomes" id="UP000568050"/>
    </source>
</evidence>
<dbReference type="EC" id="3.2.2.9" evidence="2"/>
<keyword evidence="7" id="KW-0326">Glycosidase</keyword>
<comment type="caution">
    <text evidence="7">The sequence shown here is derived from an EMBL/GenBank/DDBJ whole genome shotgun (WGS) entry which is preliminary data.</text>
</comment>
<dbReference type="GO" id="GO:0009164">
    <property type="term" value="P:nucleoside catabolic process"/>
    <property type="evidence" value="ECO:0007669"/>
    <property type="project" value="InterPro"/>
</dbReference>
<keyword evidence="4 7" id="KW-0378">Hydrolase</keyword>
<feature type="domain" description="Nucleoside phosphorylase" evidence="6">
    <location>
        <begin position="5"/>
        <end position="234"/>
    </location>
</feature>
<dbReference type="InterPro" id="IPR035994">
    <property type="entry name" value="Nucleoside_phosphorylase_sf"/>
</dbReference>